<keyword evidence="5" id="KW-0964">Secreted</keyword>
<evidence type="ECO:0000259" key="8">
    <source>
        <dbReference type="Pfam" id="PF00460"/>
    </source>
</evidence>
<feature type="domain" description="Flagellar basal-body/hook protein C-terminal" evidence="9">
    <location>
        <begin position="553"/>
        <end position="595"/>
    </location>
</feature>
<evidence type="ECO:0000313" key="11">
    <source>
        <dbReference type="EMBL" id="ASB41582.1"/>
    </source>
</evidence>
<sequence length="602" mass="65370">MSTVSTFSGFTMARLGIMASSKAMEVTGNNISNINTVGYTRQSLDQRALYIGGADVYASQFDVRVGAGALTTGVSQLRDPYLDIRFRNENAQVGFYEGKYSILERLSIIFDEVGKGEEDGGVLELQFNKLLEELQVMNTEHAGDKSYDASVRGAAQSMVQKFHAYADALDRVLKDTTEEFKENIGKVNSILKSIRELNESIKKAEISSGAISDAERKEGMIGERGQQALELRDQRNVLIDELSKLIPIDVKYSDESIGAGMTVEKLTITLKGNSDAVLVDGVYFGQISVQEDPTKPGSGEEDPYLRLQISVLENNLGQKMAKNKPGGEIYKIGDQELKGGTIQAQREMLTKTGEYSPAGDVTMDAAATTKRGIRYYQNVLDALARKTAEIFNKANTTDKDGNSLLDANGKPLLGADGKPLINGAGVLFSSEGDGDNPNGITASNIAISYSWSHEEAHIIQTRDPAKNGLSTANDNIIHLIAQMQANQDFKPSDILADNHNPRPGSPANSDTVFFSGSLQGMLTYINNNLGGDKKTTMEVLDNYYSSAEELDLGRMSVSGVDLNDEAISMMQFQKSYSASCRLLTTLDEILDKLINGTGIAGR</sequence>
<dbReference type="EMBL" id="CP021422">
    <property type="protein sequence ID" value="ASB41582.1"/>
    <property type="molecule type" value="Genomic_DNA"/>
</dbReference>
<dbReference type="GO" id="GO:0005198">
    <property type="term" value="F:structural molecule activity"/>
    <property type="evidence" value="ECO:0007669"/>
    <property type="project" value="InterPro"/>
</dbReference>
<evidence type="ECO:0000313" key="12">
    <source>
        <dbReference type="EMBL" id="QQR30842.1"/>
    </source>
</evidence>
<dbReference type="Proteomes" id="UP000196710">
    <property type="component" value="Chromosome"/>
</dbReference>
<comment type="subcellular location">
    <subcellularLocation>
        <location evidence="1">Bacterial flagellum</location>
    </subcellularLocation>
    <subcellularLocation>
        <location evidence="2">Secreted</location>
    </subcellularLocation>
</comment>
<keyword evidence="12" id="KW-0969">Cilium</keyword>
<dbReference type="RefSeq" id="WP_066539643.1">
    <property type="nucleotide sequence ID" value="NZ_CP021422.1"/>
</dbReference>
<dbReference type="PROSITE" id="PS00588">
    <property type="entry name" value="FLAGELLA_BB_ROD"/>
    <property type="match status" value="1"/>
</dbReference>
<dbReference type="SUPFAM" id="SSF64518">
    <property type="entry name" value="Phase 1 flagellin"/>
    <property type="match status" value="1"/>
</dbReference>
<evidence type="ECO:0000256" key="4">
    <source>
        <dbReference type="ARBA" id="ARBA00016244"/>
    </source>
</evidence>
<keyword evidence="12" id="KW-0282">Flagellum</keyword>
<dbReference type="InterPro" id="IPR053927">
    <property type="entry name" value="FlgK_helical"/>
</dbReference>
<name>A0A1Z2XSZ2_9FIRM</name>
<dbReference type="NCBIfam" id="TIGR02492">
    <property type="entry name" value="flgK_ends"/>
    <property type="match status" value="1"/>
</dbReference>
<accession>A0A1Z2XSZ2</accession>
<dbReference type="InterPro" id="IPR019776">
    <property type="entry name" value="Flagellar_basal_body_rod_CS"/>
</dbReference>
<protein>
    <recommendedName>
        <fullName evidence="4">Flagellar hook-associated protein 1</fullName>
    </recommendedName>
</protein>
<dbReference type="Proteomes" id="UP000596035">
    <property type="component" value="Chromosome"/>
</dbReference>
<feature type="domain" description="Flagellar hook-associated protein FlgK helical" evidence="10">
    <location>
        <begin position="126"/>
        <end position="402"/>
    </location>
</feature>
<reference evidence="12 14" key="3">
    <citation type="submission" date="2020-11" db="EMBL/GenBank/DDBJ databases">
        <title>Closed and high quality bacterial genomes of the OMM12 community.</title>
        <authorList>
            <person name="Marbouty M."/>
            <person name="Lamy-Besnier Q."/>
            <person name="Debarbieux L."/>
            <person name="Koszul R."/>
        </authorList>
    </citation>
    <scope>NUCLEOTIDE SEQUENCE [LARGE SCALE GENOMIC DNA]</scope>
    <source>
        <strain evidence="12 14">KB18</strain>
    </source>
</reference>
<organism evidence="12 14">
    <name type="scientific">Acutalibacter muris</name>
    <dbReference type="NCBI Taxonomy" id="1796620"/>
    <lineage>
        <taxon>Bacteria</taxon>
        <taxon>Bacillati</taxon>
        <taxon>Bacillota</taxon>
        <taxon>Clostridia</taxon>
        <taxon>Eubacteriales</taxon>
        <taxon>Acutalibacteraceae</taxon>
        <taxon>Acutalibacter</taxon>
    </lineage>
</organism>
<dbReference type="EMBL" id="CP065321">
    <property type="protein sequence ID" value="QQR30842.1"/>
    <property type="molecule type" value="Genomic_DNA"/>
</dbReference>
<evidence type="ECO:0000256" key="7">
    <source>
        <dbReference type="SAM" id="MobiDB-lite"/>
    </source>
</evidence>
<dbReference type="InterPro" id="IPR010930">
    <property type="entry name" value="Flg_bb/hook_C_dom"/>
</dbReference>
<keyword evidence="13" id="KW-1185">Reference proteome</keyword>
<dbReference type="GO" id="GO:0009424">
    <property type="term" value="C:bacterial-type flagellum hook"/>
    <property type="evidence" value="ECO:0007669"/>
    <property type="project" value="InterPro"/>
</dbReference>
<proteinExistence type="inferred from homology"/>
<feature type="region of interest" description="Disordered" evidence="7">
    <location>
        <begin position="491"/>
        <end position="510"/>
    </location>
</feature>
<evidence type="ECO:0000313" key="13">
    <source>
        <dbReference type="Proteomes" id="UP000196710"/>
    </source>
</evidence>
<evidence type="ECO:0000256" key="3">
    <source>
        <dbReference type="ARBA" id="ARBA00009677"/>
    </source>
</evidence>
<dbReference type="PANTHER" id="PTHR30033:SF2">
    <property type="entry name" value="FLAGELLAR HOOK PROTEIN"/>
    <property type="match status" value="1"/>
</dbReference>
<dbReference type="AlphaFoldDB" id="A0A1Z2XSZ2"/>
<keyword evidence="12" id="KW-0966">Cell projection</keyword>
<evidence type="ECO:0000259" key="9">
    <source>
        <dbReference type="Pfam" id="PF06429"/>
    </source>
</evidence>
<dbReference type="PANTHER" id="PTHR30033">
    <property type="entry name" value="FLAGELLAR HOOK-ASSOCIATED PROTEIN 1"/>
    <property type="match status" value="1"/>
</dbReference>
<reference evidence="11" key="1">
    <citation type="journal article" date="2017" name="Genome Announc.">
        <title>High-Quality Whole-Genome Sequences of the Oligo-Mouse-Microbiota Bacterial Community.</title>
        <authorList>
            <person name="Garzetti D."/>
            <person name="Brugiroux S."/>
            <person name="Bunk B."/>
            <person name="Pukall R."/>
            <person name="McCoy K.D."/>
            <person name="Macpherson A.J."/>
            <person name="Stecher B."/>
        </authorList>
    </citation>
    <scope>NUCLEOTIDE SEQUENCE</scope>
    <source>
        <strain evidence="11">KB18</strain>
    </source>
</reference>
<evidence type="ECO:0000256" key="1">
    <source>
        <dbReference type="ARBA" id="ARBA00004365"/>
    </source>
</evidence>
<dbReference type="GO" id="GO:0044780">
    <property type="term" value="P:bacterial-type flagellum assembly"/>
    <property type="evidence" value="ECO:0007669"/>
    <property type="project" value="InterPro"/>
</dbReference>
<feature type="domain" description="Flagellar basal body rod protein N-terminal" evidence="8">
    <location>
        <begin position="16"/>
        <end position="40"/>
    </location>
</feature>
<evidence type="ECO:0000256" key="6">
    <source>
        <dbReference type="ARBA" id="ARBA00023143"/>
    </source>
</evidence>
<reference evidence="13" key="2">
    <citation type="submission" date="2017-05" db="EMBL/GenBank/DDBJ databases">
        <title>Improved OligoMM genomes.</title>
        <authorList>
            <person name="Garzetti D."/>
        </authorList>
    </citation>
    <scope>NUCLEOTIDE SEQUENCE [LARGE SCALE GENOMIC DNA]</scope>
    <source>
        <strain evidence="13">KB18</strain>
    </source>
</reference>
<gene>
    <name evidence="12" type="primary">flgK</name>
    <name evidence="11" type="ORF">ADH66_13510</name>
    <name evidence="12" type="ORF">I5Q82_03850</name>
</gene>
<dbReference type="KEGG" id="amur:ADH66_13510"/>
<dbReference type="InterPro" id="IPR001444">
    <property type="entry name" value="Flag_bb_rod_N"/>
</dbReference>
<dbReference type="GO" id="GO:0005576">
    <property type="term" value="C:extracellular region"/>
    <property type="evidence" value="ECO:0007669"/>
    <property type="project" value="UniProtKB-SubCell"/>
</dbReference>
<evidence type="ECO:0000259" key="10">
    <source>
        <dbReference type="Pfam" id="PF22638"/>
    </source>
</evidence>
<dbReference type="Pfam" id="PF22638">
    <property type="entry name" value="FlgK_D1"/>
    <property type="match status" value="1"/>
</dbReference>
<evidence type="ECO:0000256" key="2">
    <source>
        <dbReference type="ARBA" id="ARBA00004613"/>
    </source>
</evidence>
<dbReference type="Pfam" id="PF06429">
    <property type="entry name" value="Flg_bbr_C"/>
    <property type="match status" value="1"/>
</dbReference>
<evidence type="ECO:0000313" key="14">
    <source>
        <dbReference type="Proteomes" id="UP000596035"/>
    </source>
</evidence>
<keyword evidence="6" id="KW-0975">Bacterial flagellum</keyword>
<comment type="similarity">
    <text evidence="3">Belongs to the flagella basal body rod proteins family.</text>
</comment>
<dbReference type="InterPro" id="IPR002371">
    <property type="entry name" value="FlgK"/>
</dbReference>
<dbReference type="Pfam" id="PF00460">
    <property type="entry name" value="Flg_bb_rod"/>
    <property type="match status" value="1"/>
</dbReference>
<evidence type="ECO:0000256" key="5">
    <source>
        <dbReference type="ARBA" id="ARBA00022525"/>
    </source>
</evidence>